<accession>A0ABR3SR09</accession>
<evidence type="ECO:0000259" key="2">
    <source>
        <dbReference type="PROSITE" id="PS50011"/>
    </source>
</evidence>
<keyword evidence="4" id="KW-1185">Reference proteome</keyword>
<proteinExistence type="predicted"/>
<sequence length="627" mass="70380">MFDTPHTNMTREIQTVSKRQLKFHCVLFEAGTAPLVYAEDVSTNGTFLKRNQTPDEDLPDSRGTLMCSKVRTTLLGENDELWVAPDRFLQYRMQDEFKGKEVKFPPEVKTDMKVGESLPQPHQLVSQVTRSVSSFSLTLPSYIFQELITGGDLFSFIHKSNFGIPAIEAAVIVHQILAGIDYLHNSGIVHRDLKPDNILLTSPKPGSRVVITDFGQARYLPGVISSETIPTSLTNFREIHKLNPTIPPGKGYSAAVDMWSVGCITSHLLSGTPIFTTEGDEAIKRLSSECNLDVLESDPVWLRVGRRAKDFIKRTLVLDEDKRITVKDALKHEWFSNPAHVDELEAVYKHAIKDWEPRRKVFKLIEFIDSPRPDMTLNHSLFWPDREKAAVVDMVSGQLPVMETIPEEKIYASPLKASSHVVRDDYSEIPGPPQSYDDTAPEDSTLQYLNPTADAIQQIVTPMQLHDQAQLTQRDLISTQDFGSADYEQQKLSPTQLLNQDNHTQQDSRMFHGDGTPLSLIPDSYISGSENTNEESIHHEITQLSLTEQRAAASTSYSSETTQQSYDIDQAMIDPSPSGQQGYSASTSFGKRQPSFDFDQGMEDSDFLEVATMAEYRQPVAKKPRIG</sequence>
<dbReference type="Pfam" id="PF00069">
    <property type="entry name" value="Pkinase"/>
    <property type="match status" value="1"/>
</dbReference>
<evidence type="ECO:0000313" key="4">
    <source>
        <dbReference type="Proteomes" id="UP001521116"/>
    </source>
</evidence>
<dbReference type="SUPFAM" id="SSF56112">
    <property type="entry name" value="Protein kinase-like (PK-like)"/>
    <property type="match status" value="1"/>
</dbReference>
<dbReference type="SMART" id="SM00220">
    <property type="entry name" value="S_TKc"/>
    <property type="match status" value="1"/>
</dbReference>
<feature type="compositionally biased region" description="Polar residues" evidence="1">
    <location>
        <begin position="577"/>
        <end position="590"/>
    </location>
</feature>
<protein>
    <recommendedName>
        <fullName evidence="2">Protein kinase domain-containing protein</fullName>
    </recommendedName>
</protein>
<feature type="domain" description="Protein kinase" evidence="2">
    <location>
        <begin position="67"/>
        <end position="335"/>
    </location>
</feature>
<feature type="region of interest" description="Disordered" evidence="1">
    <location>
        <begin position="424"/>
        <end position="444"/>
    </location>
</feature>
<comment type="caution">
    <text evidence="3">The sequence shown here is derived from an EMBL/GenBank/DDBJ whole genome shotgun (WGS) entry which is preliminary data.</text>
</comment>
<dbReference type="InterPro" id="IPR011009">
    <property type="entry name" value="Kinase-like_dom_sf"/>
</dbReference>
<organism evidence="3 4">
    <name type="scientific">Neofusicoccum ribis</name>
    <dbReference type="NCBI Taxonomy" id="45134"/>
    <lineage>
        <taxon>Eukaryota</taxon>
        <taxon>Fungi</taxon>
        <taxon>Dikarya</taxon>
        <taxon>Ascomycota</taxon>
        <taxon>Pezizomycotina</taxon>
        <taxon>Dothideomycetes</taxon>
        <taxon>Dothideomycetes incertae sedis</taxon>
        <taxon>Botryosphaeriales</taxon>
        <taxon>Botryosphaeriaceae</taxon>
        <taxon>Neofusicoccum</taxon>
    </lineage>
</organism>
<dbReference type="Gene3D" id="1.10.510.10">
    <property type="entry name" value="Transferase(Phosphotransferase) domain 1"/>
    <property type="match status" value="1"/>
</dbReference>
<dbReference type="PROSITE" id="PS00108">
    <property type="entry name" value="PROTEIN_KINASE_ST"/>
    <property type="match status" value="1"/>
</dbReference>
<dbReference type="PROSITE" id="PS50011">
    <property type="entry name" value="PROTEIN_KINASE_DOM"/>
    <property type="match status" value="1"/>
</dbReference>
<dbReference type="InterPro" id="IPR000719">
    <property type="entry name" value="Prot_kinase_dom"/>
</dbReference>
<dbReference type="Proteomes" id="UP001521116">
    <property type="component" value="Unassembled WGS sequence"/>
</dbReference>
<dbReference type="InterPro" id="IPR008271">
    <property type="entry name" value="Ser/Thr_kinase_AS"/>
</dbReference>
<gene>
    <name evidence="3" type="ORF">SLS56_006373</name>
</gene>
<dbReference type="EMBL" id="JAJVDC020000072">
    <property type="protein sequence ID" value="KAL1627548.1"/>
    <property type="molecule type" value="Genomic_DNA"/>
</dbReference>
<evidence type="ECO:0000313" key="3">
    <source>
        <dbReference type="EMBL" id="KAL1627548.1"/>
    </source>
</evidence>
<dbReference type="PANTHER" id="PTHR24347">
    <property type="entry name" value="SERINE/THREONINE-PROTEIN KINASE"/>
    <property type="match status" value="1"/>
</dbReference>
<reference evidence="3 4" key="1">
    <citation type="submission" date="2024-02" db="EMBL/GenBank/DDBJ databases">
        <title>De novo assembly and annotation of 12 fungi associated with fruit tree decline syndrome in Ontario, Canada.</title>
        <authorList>
            <person name="Sulman M."/>
            <person name="Ellouze W."/>
            <person name="Ilyukhin E."/>
        </authorList>
    </citation>
    <scope>NUCLEOTIDE SEQUENCE [LARGE SCALE GENOMIC DNA]</scope>
    <source>
        <strain evidence="3 4">M1-105</strain>
    </source>
</reference>
<feature type="region of interest" description="Disordered" evidence="1">
    <location>
        <begin position="571"/>
        <end position="600"/>
    </location>
</feature>
<name>A0ABR3SR09_9PEZI</name>
<evidence type="ECO:0000256" key="1">
    <source>
        <dbReference type="SAM" id="MobiDB-lite"/>
    </source>
</evidence>